<dbReference type="Proteomes" id="UP000281406">
    <property type="component" value="Unassembled WGS sequence"/>
</dbReference>
<feature type="compositionally biased region" description="Polar residues" evidence="1">
    <location>
        <begin position="51"/>
        <end position="65"/>
    </location>
</feature>
<feature type="compositionally biased region" description="Basic and acidic residues" evidence="1">
    <location>
        <begin position="66"/>
        <end position="78"/>
    </location>
</feature>
<evidence type="ECO:0000313" key="3">
    <source>
        <dbReference type="Proteomes" id="UP000281406"/>
    </source>
</evidence>
<dbReference type="AlphaFoldDB" id="A0A3N0Y3D6"/>
<reference evidence="2 3" key="1">
    <citation type="submission" date="2018-10" db="EMBL/GenBank/DDBJ databases">
        <title>Genome assembly for a Yunnan-Guizhou Plateau 3E fish, Anabarilius grahami (Regan), and its evolutionary and genetic applications.</title>
        <authorList>
            <person name="Jiang W."/>
        </authorList>
    </citation>
    <scope>NUCLEOTIDE SEQUENCE [LARGE SCALE GENOMIC DNA]</scope>
    <source>
        <strain evidence="2">AG-KIZ</strain>
        <tissue evidence="2">Muscle</tissue>
    </source>
</reference>
<protein>
    <submittedName>
        <fullName evidence="2">Uncharacterized protein</fullName>
    </submittedName>
</protein>
<organism evidence="2 3">
    <name type="scientific">Anabarilius grahami</name>
    <name type="common">Kanglang fish</name>
    <name type="synonym">Barilius grahami</name>
    <dbReference type="NCBI Taxonomy" id="495550"/>
    <lineage>
        <taxon>Eukaryota</taxon>
        <taxon>Metazoa</taxon>
        <taxon>Chordata</taxon>
        <taxon>Craniata</taxon>
        <taxon>Vertebrata</taxon>
        <taxon>Euteleostomi</taxon>
        <taxon>Actinopterygii</taxon>
        <taxon>Neopterygii</taxon>
        <taxon>Teleostei</taxon>
        <taxon>Ostariophysi</taxon>
        <taxon>Cypriniformes</taxon>
        <taxon>Xenocyprididae</taxon>
        <taxon>Xenocypridinae</taxon>
        <taxon>Xenocypridinae incertae sedis</taxon>
        <taxon>Anabarilius</taxon>
    </lineage>
</organism>
<proteinExistence type="predicted"/>
<evidence type="ECO:0000313" key="2">
    <source>
        <dbReference type="EMBL" id="ROL40705.1"/>
    </source>
</evidence>
<sequence>MLAGRSVPMQVRPILATLQRPEQAQECLPYQRDGEDRAKQWRGRSCCSLPTGKSASELNSQVSHDQNARKAFPEEGKATETTPCPKGGPCHQDVETTGSYKSKALPVFCAFTGCDTSAFATRGTKIAWDT</sequence>
<dbReference type="EMBL" id="RJVU01053127">
    <property type="protein sequence ID" value="ROL40705.1"/>
    <property type="molecule type" value="Genomic_DNA"/>
</dbReference>
<comment type="caution">
    <text evidence="2">The sequence shown here is derived from an EMBL/GenBank/DDBJ whole genome shotgun (WGS) entry which is preliminary data.</text>
</comment>
<evidence type="ECO:0000256" key="1">
    <source>
        <dbReference type="SAM" id="MobiDB-lite"/>
    </source>
</evidence>
<accession>A0A3N0Y3D6</accession>
<name>A0A3N0Y3D6_ANAGA</name>
<dbReference type="OrthoDB" id="8944705at2759"/>
<feature type="region of interest" description="Disordered" evidence="1">
    <location>
        <begin position="51"/>
        <end position="96"/>
    </location>
</feature>
<keyword evidence="3" id="KW-1185">Reference proteome</keyword>
<gene>
    <name evidence="2" type="ORF">DPX16_9699</name>
</gene>